<dbReference type="KEGG" id="gtt:GUITHDRAFT_120208"/>
<name>L1ICQ4_GUITC</name>
<gene>
    <name evidence="11" type="ORF">GUITHDRAFT_120208</name>
</gene>
<dbReference type="InterPro" id="IPR051091">
    <property type="entry name" value="O-Glucosyltr/Glycosyltrsf_90"/>
</dbReference>
<dbReference type="Proteomes" id="UP000011087">
    <property type="component" value="Unassembled WGS sequence"/>
</dbReference>
<evidence type="ECO:0000313" key="11">
    <source>
        <dbReference type="EMBL" id="EKX33620.1"/>
    </source>
</evidence>
<dbReference type="Gene3D" id="2.60.40.10">
    <property type="entry name" value="Immunoglobulins"/>
    <property type="match status" value="1"/>
</dbReference>
<evidence type="ECO:0000256" key="2">
    <source>
        <dbReference type="ARBA" id="ARBA00022676"/>
    </source>
</evidence>
<evidence type="ECO:0000256" key="6">
    <source>
        <dbReference type="ARBA" id="ARBA00043952"/>
    </source>
</evidence>
<dbReference type="GO" id="GO:0046527">
    <property type="term" value="F:glucosyltransferase activity"/>
    <property type="evidence" value="ECO:0007669"/>
    <property type="project" value="TreeGrafter"/>
</dbReference>
<dbReference type="AlphaFoldDB" id="L1ICQ4"/>
<feature type="repeat" description="Filamin" evidence="9">
    <location>
        <begin position="10"/>
        <end position="88"/>
    </location>
</feature>
<evidence type="ECO:0000256" key="5">
    <source>
        <dbReference type="ARBA" id="ARBA00023180"/>
    </source>
</evidence>
<comment type="similarity">
    <text evidence="1">Belongs to the KDELC family.</text>
</comment>
<evidence type="ECO:0000256" key="4">
    <source>
        <dbReference type="ARBA" id="ARBA00022824"/>
    </source>
</evidence>
<evidence type="ECO:0000259" key="10">
    <source>
        <dbReference type="SMART" id="SM00672"/>
    </source>
</evidence>
<dbReference type="RefSeq" id="XP_005820600.1">
    <property type="nucleotide sequence ID" value="XM_005820543.1"/>
</dbReference>
<evidence type="ECO:0000256" key="9">
    <source>
        <dbReference type="PROSITE-ProRule" id="PRU00087"/>
    </source>
</evidence>
<dbReference type="eggNOG" id="KOG2458">
    <property type="taxonomic scope" value="Eukaryota"/>
</dbReference>
<dbReference type="HOGENOM" id="CLU_041919_0_0_1"/>
<evidence type="ECO:0000256" key="3">
    <source>
        <dbReference type="ARBA" id="ARBA00022729"/>
    </source>
</evidence>
<evidence type="ECO:0000256" key="1">
    <source>
        <dbReference type="ARBA" id="ARBA00006063"/>
    </source>
</evidence>
<comment type="pathway">
    <text evidence="6">Protein modification.</text>
</comment>
<dbReference type="OMA" id="XHKYQIN"/>
<keyword evidence="3" id="KW-0732">Signal</keyword>
<sequence>MALWWARGASGRVSADKSVVYGPALRSRIVTPARYLFIQAADEDGVNFTSSAGAGAFRVQVHILVGGKKKQLKTEVQDRGDGSYQAVFWYGIQPEALIISVTTKEGKYVRKEGEESARSGPITLKKVEVEQCYCPDPDPERWAKSYQCREEEPQISRDFQQFEGISNAGLEDMKQILRRNDSNCFVHYVVRNNELYGKAYGKYQGFKKYTDDMLLSLMRRVVVPDVEFLWNVGDWPLTNKSSPPFPVLSFCGSASSYDVIVPTYKLFLSTVFGKDLENVNDVDGKCYTAGGGWERKIGKLFWRGRDSNPQRVKFVEGIASEHRDLIDANISKNHMNYYPSEEERMRDKLLQAGKKVERVNFLSFWRYKYLLSLDGTVAAYRMPALLAGDSVVVKQSSEWYEHFYSELLPFTHYIPVKEDLSDLLLQLHWAR</sequence>
<dbReference type="InterPro" id="IPR017868">
    <property type="entry name" value="Filamin/ABP280_repeat-like"/>
</dbReference>
<dbReference type="Pfam" id="PF00630">
    <property type="entry name" value="Filamin"/>
    <property type="match status" value="1"/>
</dbReference>
<evidence type="ECO:0000256" key="7">
    <source>
        <dbReference type="ARBA" id="ARBA00047553"/>
    </source>
</evidence>
<dbReference type="GeneID" id="17290350"/>
<dbReference type="OrthoDB" id="541052at2759"/>
<dbReference type="EMBL" id="JH993135">
    <property type="protein sequence ID" value="EKX33620.1"/>
    <property type="molecule type" value="Genomic_DNA"/>
</dbReference>
<organism evidence="11">
    <name type="scientific">Guillardia theta (strain CCMP2712)</name>
    <name type="common">Cryptophyte</name>
    <dbReference type="NCBI Taxonomy" id="905079"/>
    <lineage>
        <taxon>Eukaryota</taxon>
        <taxon>Cryptophyceae</taxon>
        <taxon>Pyrenomonadales</taxon>
        <taxon>Geminigeraceae</taxon>
        <taxon>Guillardia</taxon>
    </lineage>
</organism>
<accession>L1ICQ4</accession>
<dbReference type="Pfam" id="PF05686">
    <property type="entry name" value="Glyco_transf_90"/>
    <property type="match status" value="1"/>
</dbReference>
<protein>
    <recommendedName>
        <fullName evidence="10">Glycosyl transferase CAP10 domain-containing protein</fullName>
    </recommendedName>
</protein>
<dbReference type="STRING" id="905079.L1ICQ4"/>
<comment type="catalytic activity">
    <reaction evidence="8">
        <text>L-seryl-[EGF-like domain protein] + UDP-alpha-D-glucose = 3-O-(beta-D-glucosyl)-L-seryl-[EGF-like domain protein] + UDP + H(+)</text>
        <dbReference type="Rhea" id="RHEA:58116"/>
        <dbReference type="Rhea" id="RHEA-COMP:14610"/>
        <dbReference type="Rhea" id="RHEA-COMP:16010"/>
        <dbReference type="ChEBI" id="CHEBI:15378"/>
        <dbReference type="ChEBI" id="CHEBI:29999"/>
        <dbReference type="ChEBI" id="CHEBI:58223"/>
        <dbReference type="ChEBI" id="CHEBI:58885"/>
        <dbReference type="ChEBI" id="CHEBI:140576"/>
    </reaction>
</comment>
<dbReference type="SUPFAM" id="SSF81296">
    <property type="entry name" value="E set domains"/>
    <property type="match status" value="1"/>
</dbReference>
<reference evidence="12" key="3">
    <citation type="submission" date="2015-06" db="UniProtKB">
        <authorList>
            <consortium name="EnsemblProtists"/>
        </authorList>
    </citation>
    <scope>IDENTIFICATION</scope>
</reference>
<keyword evidence="4" id="KW-0256">Endoplasmic reticulum</keyword>
<dbReference type="InterPro" id="IPR014756">
    <property type="entry name" value="Ig_E-set"/>
</dbReference>
<keyword evidence="2" id="KW-0808">Transferase</keyword>
<comment type="catalytic activity">
    <reaction evidence="7">
        <text>L-seryl-[EGF-like domain protein] + UDP-alpha-D-xylose = 3-O-(beta-D-xylosyl)-L-seryl-[EGF-like domain protein] + UDP + H(+)</text>
        <dbReference type="Rhea" id="RHEA:62016"/>
        <dbReference type="Rhea" id="RHEA-COMP:16010"/>
        <dbReference type="Rhea" id="RHEA-COMP:16011"/>
        <dbReference type="ChEBI" id="CHEBI:15378"/>
        <dbReference type="ChEBI" id="CHEBI:29999"/>
        <dbReference type="ChEBI" id="CHEBI:57632"/>
        <dbReference type="ChEBI" id="CHEBI:58223"/>
        <dbReference type="ChEBI" id="CHEBI:132085"/>
    </reaction>
</comment>
<dbReference type="SMART" id="SM00672">
    <property type="entry name" value="CAP10"/>
    <property type="match status" value="1"/>
</dbReference>
<evidence type="ECO:0000313" key="12">
    <source>
        <dbReference type="EnsemblProtists" id="EKX33620"/>
    </source>
</evidence>
<reference evidence="13" key="2">
    <citation type="submission" date="2012-11" db="EMBL/GenBank/DDBJ databases">
        <authorList>
            <person name="Kuo A."/>
            <person name="Curtis B.A."/>
            <person name="Tanifuji G."/>
            <person name="Burki F."/>
            <person name="Gruber A."/>
            <person name="Irimia M."/>
            <person name="Maruyama S."/>
            <person name="Arias M.C."/>
            <person name="Ball S.G."/>
            <person name="Gile G.H."/>
            <person name="Hirakawa Y."/>
            <person name="Hopkins J.F."/>
            <person name="Rensing S.A."/>
            <person name="Schmutz J."/>
            <person name="Symeonidi A."/>
            <person name="Elias M."/>
            <person name="Eveleigh R.J."/>
            <person name="Herman E.K."/>
            <person name="Klute M.J."/>
            <person name="Nakayama T."/>
            <person name="Obornik M."/>
            <person name="Reyes-Prieto A."/>
            <person name="Armbrust E.V."/>
            <person name="Aves S.J."/>
            <person name="Beiko R.G."/>
            <person name="Coutinho P."/>
            <person name="Dacks J.B."/>
            <person name="Durnford D.G."/>
            <person name="Fast N.M."/>
            <person name="Green B.R."/>
            <person name="Grisdale C."/>
            <person name="Hempe F."/>
            <person name="Henrissat B."/>
            <person name="Hoppner M.P."/>
            <person name="Ishida K.-I."/>
            <person name="Kim E."/>
            <person name="Koreny L."/>
            <person name="Kroth P.G."/>
            <person name="Liu Y."/>
            <person name="Malik S.-B."/>
            <person name="Maier U.G."/>
            <person name="McRose D."/>
            <person name="Mock T."/>
            <person name="Neilson J.A."/>
            <person name="Onodera N.T."/>
            <person name="Poole A.M."/>
            <person name="Pritham E.J."/>
            <person name="Richards T.A."/>
            <person name="Rocap G."/>
            <person name="Roy S.W."/>
            <person name="Sarai C."/>
            <person name="Schaack S."/>
            <person name="Shirato S."/>
            <person name="Slamovits C.H."/>
            <person name="Spencer D.F."/>
            <person name="Suzuki S."/>
            <person name="Worden A.Z."/>
            <person name="Zauner S."/>
            <person name="Barry K."/>
            <person name="Bell C."/>
            <person name="Bharti A.K."/>
            <person name="Crow J.A."/>
            <person name="Grimwood J."/>
            <person name="Kramer R."/>
            <person name="Lindquist E."/>
            <person name="Lucas S."/>
            <person name="Salamov A."/>
            <person name="McFadden G.I."/>
            <person name="Lane C.E."/>
            <person name="Keeling P.J."/>
            <person name="Gray M.W."/>
            <person name="Grigoriev I.V."/>
            <person name="Archibald J.M."/>
        </authorList>
    </citation>
    <scope>NUCLEOTIDE SEQUENCE</scope>
    <source>
        <strain evidence="13">CCMP2712</strain>
    </source>
</reference>
<evidence type="ECO:0000256" key="8">
    <source>
        <dbReference type="ARBA" id="ARBA00049246"/>
    </source>
</evidence>
<reference evidence="11 13" key="1">
    <citation type="journal article" date="2012" name="Nature">
        <title>Algal genomes reveal evolutionary mosaicism and the fate of nucleomorphs.</title>
        <authorList>
            <consortium name="DOE Joint Genome Institute"/>
            <person name="Curtis B.A."/>
            <person name="Tanifuji G."/>
            <person name="Burki F."/>
            <person name="Gruber A."/>
            <person name="Irimia M."/>
            <person name="Maruyama S."/>
            <person name="Arias M.C."/>
            <person name="Ball S.G."/>
            <person name="Gile G.H."/>
            <person name="Hirakawa Y."/>
            <person name="Hopkins J.F."/>
            <person name="Kuo A."/>
            <person name="Rensing S.A."/>
            <person name="Schmutz J."/>
            <person name="Symeonidi A."/>
            <person name="Elias M."/>
            <person name="Eveleigh R.J."/>
            <person name="Herman E.K."/>
            <person name="Klute M.J."/>
            <person name="Nakayama T."/>
            <person name="Obornik M."/>
            <person name="Reyes-Prieto A."/>
            <person name="Armbrust E.V."/>
            <person name="Aves S.J."/>
            <person name="Beiko R.G."/>
            <person name="Coutinho P."/>
            <person name="Dacks J.B."/>
            <person name="Durnford D.G."/>
            <person name="Fast N.M."/>
            <person name="Green B.R."/>
            <person name="Grisdale C.J."/>
            <person name="Hempel F."/>
            <person name="Henrissat B."/>
            <person name="Hoppner M.P."/>
            <person name="Ishida K."/>
            <person name="Kim E."/>
            <person name="Koreny L."/>
            <person name="Kroth P.G."/>
            <person name="Liu Y."/>
            <person name="Malik S.B."/>
            <person name="Maier U.G."/>
            <person name="McRose D."/>
            <person name="Mock T."/>
            <person name="Neilson J.A."/>
            <person name="Onodera N.T."/>
            <person name="Poole A.M."/>
            <person name="Pritham E.J."/>
            <person name="Richards T.A."/>
            <person name="Rocap G."/>
            <person name="Roy S.W."/>
            <person name="Sarai C."/>
            <person name="Schaack S."/>
            <person name="Shirato S."/>
            <person name="Slamovits C.H."/>
            <person name="Spencer D.F."/>
            <person name="Suzuki S."/>
            <person name="Worden A.Z."/>
            <person name="Zauner S."/>
            <person name="Barry K."/>
            <person name="Bell C."/>
            <person name="Bharti A.K."/>
            <person name="Crow J.A."/>
            <person name="Grimwood J."/>
            <person name="Kramer R."/>
            <person name="Lindquist E."/>
            <person name="Lucas S."/>
            <person name="Salamov A."/>
            <person name="McFadden G.I."/>
            <person name="Lane C.E."/>
            <person name="Keeling P.J."/>
            <person name="Gray M.W."/>
            <person name="Grigoriev I.V."/>
            <person name="Archibald J.M."/>
        </authorList>
    </citation>
    <scope>NUCLEOTIDE SEQUENCE</scope>
    <source>
        <strain evidence="11 13">CCMP2712</strain>
    </source>
</reference>
<keyword evidence="5" id="KW-0325">Glycoprotein</keyword>
<dbReference type="EnsemblProtists" id="EKX33620">
    <property type="protein sequence ID" value="EKX33620"/>
    <property type="gene ID" value="GUITHDRAFT_120208"/>
</dbReference>
<dbReference type="PaxDb" id="55529-EKX33620"/>
<dbReference type="GO" id="GO:0012505">
    <property type="term" value="C:endomembrane system"/>
    <property type="evidence" value="ECO:0007669"/>
    <property type="project" value="TreeGrafter"/>
</dbReference>
<dbReference type="InterPro" id="IPR013783">
    <property type="entry name" value="Ig-like_fold"/>
</dbReference>
<keyword evidence="2" id="KW-0328">Glycosyltransferase</keyword>
<evidence type="ECO:0000313" key="13">
    <source>
        <dbReference type="Proteomes" id="UP000011087"/>
    </source>
</evidence>
<dbReference type="PANTHER" id="PTHR12203">
    <property type="entry name" value="KDEL LYS-ASP-GLU-LEU CONTAINING - RELATED"/>
    <property type="match status" value="1"/>
</dbReference>
<dbReference type="PROSITE" id="PS50194">
    <property type="entry name" value="FILAMIN_REPEAT"/>
    <property type="match status" value="1"/>
</dbReference>
<dbReference type="InterPro" id="IPR006598">
    <property type="entry name" value="CAP10"/>
</dbReference>
<proteinExistence type="inferred from homology"/>
<keyword evidence="13" id="KW-1185">Reference proteome</keyword>
<feature type="domain" description="Glycosyl transferase CAP10" evidence="10">
    <location>
        <begin position="222"/>
        <end position="429"/>
    </location>
</feature>
<dbReference type="PANTHER" id="PTHR12203:SF122">
    <property type="entry name" value="GLYCOSYL TRANSFERASE CAP10 DOMAIN-CONTAINING PROTEIN"/>
    <property type="match status" value="1"/>
</dbReference>